<dbReference type="EMBL" id="QJKJ01000827">
    <property type="protein sequence ID" value="RDY10514.1"/>
    <property type="molecule type" value="Genomic_DNA"/>
</dbReference>
<dbReference type="AlphaFoldDB" id="A0A371I6F6"/>
<evidence type="ECO:0000313" key="2">
    <source>
        <dbReference type="EMBL" id="RDY10514.1"/>
    </source>
</evidence>
<evidence type="ECO:0000313" key="3">
    <source>
        <dbReference type="Proteomes" id="UP000257109"/>
    </source>
</evidence>
<feature type="compositionally biased region" description="Polar residues" evidence="1">
    <location>
        <begin position="192"/>
        <end position="202"/>
    </location>
</feature>
<gene>
    <name evidence="2" type="ORF">CR513_04955</name>
</gene>
<dbReference type="Proteomes" id="UP000257109">
    <property type="component" value="Unassembled WGS sequence"/>
</dbReference>
<keyword evidence="3" id="KW-1185">Reference proteome</keyword>
<name>A0A371I6F6_MUCPR</name>
<reference evidence="2" key="1">
    <citation type="submission" date="2018-05" db="EMBL/GenBank/DDBJ databases">
        <title>Draft genome of Mucuna pruriens seed.</title>
        <authorList>
            <person name="Nnadi N.E."/>
            <person name="Vos R."/>
            <person name="Hasami M.H."/>
            <person name="Devisetty U.K."/>
            <person name="Aguiy J.C."/>
        </authorList>
    </citation>
    <scope>NUCLEOTIDE SEQUENCE [LARGE SCALE GENOMIC DNA]</scope>
    <source>
        <strain evidence="2">JCA_2017</strain>
    </source>
</reference>
<protein>
    <submittedName>
        <fullName evidence="2">Uncharacterized protein</fullName>
    </submittedName>
</protein>
<proteinExistence type="predicted"/>
<accession>A0A371I6F6</accession>
<comment type="caution">
    <text evidence="2">The sequence shown here is derived from an EMBL/GenBank/DDBJ whole genome shotgun (WGS) entry which is preliminary data.</text>
</comment>
<sequence>MNSTWKPMGILGSTNPEKIISSRLESTPIQFMPQAHCRWDEPFVITNIFPYGAVELKDEHTNNTFQVNVHQIKLFHEGPTPTTSDLETISLMELALPVWGSTRERSKHSDAKGYRRRGQSKYGNTSACGVECKYKPKHLRDRENICLSESSVTFGHTFMVAAELISVKESRLSQPTPSRPTDSMVQQPMRKQPSSPIRSGPIMSSTSVIQHRGHLSSNSTAMSLLENLPRHSEESVQGKYKSETDKPKIVRRDCLDYQRTLVDLILNVLANGGEPSSFDHGDRRGRRIHSIHTLFSKSDMESELELRWPLCWIAEVDDAIGPFLIGLFPHKQTESTFLHSETETFKQSMKINSSVPHANLEMRPGSRVGYKRESEFSNHREERSNEGHSLLRDIRIYFPIKLEKSIFQRDEIGPNLVEMESKSEWTRLGQPFI</sequence>
<feature type="non-terminal residue" evidence="2">
    <location>
        <position position="1"/>
    </location>
</feature>
<evidence type="ECO:0000256" key="1">
    <source>
        <dbReference type="SAM" id="MobiDB-lite"/>
    </source>
</evidence>
<feature type="region of interest" description="Disordered" evidence="1">
    <location>
        <begin position="170"/>
        <end position="202"/>
    </location>
</feature>
<organism evidence="2 3">
    <name type="scientific">Mucuna pruriens</name>
    <name type="common">Velvet bean</name>
    <name type="synonym">Dolichos pruriens</name>
    <dbReference type="NCBI Taxonomy" id="157652"/>
    <lineage>
        <taxon>Eukaryota</taxon>
        <taxon>Viridiplantae</taxon>
        <taxon>Streptophyta</taxon>
        <taxon>Embryophyta</taxon>
        <taxon>Tracheophyta</taxon>
        <taxon>Spermatophyta</taxon>
        <taxon>Magnoliopsida</taxon>
        <taxon>eudicotyledons</taxon>
        <taxon>Gunneridae</taxon>
        <taxon>Pentapetalae</taxon>
        <taxon>rosids</taxon>
        <taxon>fabids</taxon>
        <taxon>Fabales</taxon>
        <taxon>Fabaceae</taxon>
        <taxon>Papilionoideae</taxon>
        <taxon>50 kb inversion clade</taxon>
        <taxon>NPAAA clade</taxon>
        <taxon>indigoferoid/millettioid clade</taxon>
        <taxon>Phaseoleae</taxon>
        <taxon>Mucuna</taxon>
    </lineage>
</organism>
<feature type="compositionally biased region" description="Polar residues" evidence="1">
    <location>
        <begin position="172"/>
        <end position="186"/>
    </location>
</feature>